<reference evidence="1" key="1">
    <citation type="submission" date="2014-11" db="EMBL/GenBank/DDBJ databases">
        <authorList>
            <person name="Amaro Gonzalez C."/>
        </authorList>
    </citation>
    <scope>NUCLEOTIDE SEQUENCE</scope>
</reference>
<reference evidence="1" key="2">
    <citation type="journal article" date="2015" name="Fish Shellfish Immunol.">
        <title>Early steps in the European eel (Anguilla anguilla)-Vibrio vulnificus interaction in the gills: Role of the RtxA13 toxin.</title>
        <authorList>
            <person name="Callol A."/>
            <person name="Pajuelo D."/>
            <person name="Ebbesson L."/>
            <person name="Teles M."/>
            <person name="MacKenzie S."/>
            <person name="Amaro C."/>
        </authorList>
    </citation>
    <scope>NUCLEOTIDE SEQUENCE</scope>
</reference>
<organism evidence="1">
    <name type="scientific">Anguilla anguilla</name>
    <name type="common">European freshwater eel</name>
    <name type="synonym">Muraena anguilla</name>
    <dbReference type="NCBI Taxonomy" id="7936"/>
    <lineage>
        <taxon>Eukaryota</taxon>
        <taxon>Metazoa</taxon>
        <taxon>Chordata</taxon>
        <taxon>Craniata</taxon>
        <taxon>Vertebrata</taxon>
        <taxon>Euteleostomi</taxon>
        <taxon>Actinopterygii</taxon>
        <taxon>Neopterygii</taxon>
        <taxon>Teleostei</taxon>
        <taxon>Anguilliformes</taxon>
        <taxon>Anguillidae</taxon>
        <taxon>Anguilla</taxon>
    </lineage>
</organism>
<dbReference type="AlphaFoldDB" id="A0A0E9XB69"/>
<name>A0A0E9XB69_ANGAN</name>
<sequence length="40" mass="4819">MKFQPERSSWFPCSVHQLAFFLLFALPHCKLTQKKHHFVC</sequence>
<evidence type="ECO:0000313" key="1">
    <source>
        <dbReference type="EMBL" id="JAH99864.1"/>
    </source>
</evidence>
<dbReference type="EMBL" id="GBXM01008713">
    <property type="protein sequence ID" value="JAH99864.1"/>
    <property type="molecule type" value="Transcribed_RNA"/>
</dbReference>
<proteinExistence type="predicted"/>
<protein>
    <submittedName>
        <fullName evidence="1">Uncharacterized protein</fullName>
    </submittedName>
</protein>
<accession>A0A0E9XB69</accession>